<organism evidence="7 8">
    <name type="scientific">Pycnococcus provasolii</name>
    <dbReference type="NCBI Taxonomy" id="41880"/>
    <lineage>
        <taxon>Eukaryota</taxon>
        <taxon>Viridiplantae</taxon>
        <taxon>Chlorophyta</taxon>
        <taxon>Pseudoscourfieldiophyceae</taxon>
        <taxon>Pseudoscourfieldiales</taxon>
        <taxon>Pycnococcaceae</taxon>
        <taxon>Pycnococcus</taxon>
    </lineage>
</organism>
<dbReference type="GO" id="GO:0009941">
    <property type="term" value="C:chloroplast envelope"/>
    <property type="evidence" value="ECO:0007669"/>
    <property type="project" value="UniProtKB-ARBA"/>
</dbReference>
<evidence type="ECO:0000313" key="7">
    <source>
        <dbReference type="EMBL" id="GHP08926.1"/>
    </source>
</evidence>
<feature type="transmembrane region" description="Helical" evidence="6">
    <location>
        <begin position="101"/>
        <end position="122"/>
    </location>
</feature>
<keyword evidence="5 6" id="KW-0472">Membrane</keyword>
<dbReference type="Gene3D" id="1.20.1530.20">
    <property type="match status" value="1"/>
</dbReference>
<comment type="subcellular location">
    <subcellularLocation>
        <location evidence="1">Membrane</location>
        <topology evidence="1">Multi-pass membrane protein</topology>
    </subcellularLocation>
</comment>
<feature type="transmembrane region" description="Helical" evidence="6">
    <location>
        <begin position="214"/>
        <end position="236"/>
    </location>
</feature>
<evidence type="ECO:0008006" key="9">
    <source>
        <dbReference type="Google" id="ProtNLM"/>
    </source>
</evidence>
<evidence type="ECO:0000256" key="6">
    <source>
        <dbReference type="SAM" id="Phobius"/>
    </source>
</evidence>
<dbReference type="OrthoDB" id="203097at2759"/>
<dbReference type="Proteomes" id="UP000660262">
    <property type="component" value="Unassembled WGS sequence"/>
</dbReference>
<dbReference type="GO" id="GO:0016020">
    <property type="term" value="C:membrane"/>
    <property type="evidence" value="ECO:0007669"/>
    <property type="project" value="UniProtKB-SubCell"/>
</dbReference>
<keyword evidence="3 6" id="KW-0812">Transmembrane</keyword>
<feature type="transmembrane region" description="Helical" evidence="6">
    <location>
        <begin position="286"/>
        <end position="308"/>
    </location>
</feature>
<evidence type="ECO:0000256" key="2">
    <source>
        <dbReference type="ARBA" id="ARBA00006528"/>
    </source>
</evidence>
<evidence type="ECO:0000256" key="4">
    <source>
        <dbReference type="ARBA" id="ARBA00022989"/>
    </source>
</evidence>
<evidence type="ECO:0000256" key="5">
    <source>
        <dbReference type="ARBA" id="ARBA00023136"/>
    </source>
</evidence>
<accession>A0A830HNA7</accession>
<feature type="transmembrane region" description="Helical" evidence="6">
    <location>
        <begin position="159"/>
        <end position="180"/>
    </location>
</feature>
<name>A0A830HNA7_9CHLO</name>
<feature type="transmembrane region" description="Helical" evidence="6">
    <location>
        <begin position="375"/>
        <end position="393"/>
    </location>
</feature>
<proteinExistence type="inferred from homology"/>
<feature type="transmembrane region" description="Helical" evidence="6">
    <location>
        <begin position="186"/>
        <end position="207"/>
    </location>
</feature>
<feature type="transmembrane region" description="Helical" evidence="6">
    <location>
        <begin position="128"/>
        <end position="147"/>
    </location>
</feature>
<dbReference type="PANTHER" id="PTHR10361">
    <property type="entry name" value="SODIUM-BILE ACID COTRANSPORTER"/>
    <property type="match status" value="1"/>
</dbReference>
<dbReference type="InterPro" id="IPR038770">
    <property type="entry name" value="Na+/solute_symporter_sf"/>
</dbReference>
<reference evidence="7" key="1">
    <citation type="submission" date="2020-10" db="EMBL/GenBank/DDBJ databases">
        <title>Unveiling of a novel bifunctional photoreceptor, Dualchrome1, isolated from a cosmopolitan green alga.</title>
        <authorList>
            <person name="Suzuki S."/>
            <person name="Kawachi M."/>
        </authorList>
    </citation>
    <scope>NUCLEOTIDE SEQUENCE</scope>
    <source>
        <strain evidence="7">NIES 2893</strain>
    </source>
</reference>
<evidence type="ECO:0000256" key="1">
    <source>
        <dbReference type="ARBA" id="ARBA00004141"/>
    </source>
</evidence>
<feature type="transmembrane region" description="Helical" evidence="6">
    <location>
        <begin position="314"/>
        <end position="333"/>
    </location>
</feature>
<comment type="similarity">
    <text evidence="2">Belongs to the bile acid:sodium symporter (BASS) (TC 2.A.28) family.</text>
</comment>
<dbReference type="AlphaFoldDB" id="A0A830HNA7"/>
<dbReference type="Pfam" id="PF01758">
    <property type="entry name" value="SBF"/>
    <property type="match status" value="1"/>
</dbReference>
<dbReference type="PANTHER" id="PTHR10361:SF30">
    <property type="entry name" value="SODIUM_METABOLITE COTRANSPORTER BASS6, CHLOROPLASTIC-RELATED"/>
    <property type="match status" value="1"/>
</dbReference>
<gene>
    <name evidence="7" type="ORF">PPROV_000766300</name>
</gene>
<evidence type="ECO:0000313" key="8">
    <source>
        <dbReference type="Proteomes" id="UP000660262"/>
    </source>
</evidence>
<feature type="transmembrane region" description="Helical" evidence="6">
    <location>
        <begin position="256"/>
        <end position="274"/>
    </location>
</feature>
<dbReference type="InterPro" id="IPR004710">
    <property type="entry name" value="Bilac:Na_transpt"/>
</dbReference>
<sequence length="420" mass="44001">MAVSGVSAALLRARLVRSRSRAPVLASVCPRQRFVRLRAANRKQGGTLSAAFPCDDFTPSRKGMRHAVTTRAASDGTAAPSSSAPPSSSTYKKIVEGMNTLFPVWTALAAVSGLVAPTMYTSWMTNDLFVNGLALIMLTMGVTLTFDDMKATLKKPLPVLFNFACCYLLMPVLAYSIGVFCGLPSAYLAGIVLVGSINGGQASNLCTYVARGDVALSVAMTTVTTFGCIAMTPLIAKLVLGTIVGVDALGIAKSTVQVVLLPIIVGLLLNQYAPKAGRAIAEHSPAVGLVVFITLVGASVAGCASAILDAGWSLQWPLIFLHAIGGILGYFGARGMRLSEKVSRTVAIETAMKSSGFAFILAAKHFTDYSVRVPAAVSVIWMSIVGSLLAVAWRYMPVPQENAANNNTSTPGTSTTNNKV</sequence>
<protein>
    <recommendedName>
        <fullName evidence="9">Bile acid:sodium symporter</fullName>
    </recommendedName>
</protein>
<keyword evidence="8" id="KW-1185">Reference proteome</keyword>
<dbReference type="EMBL" id="BNJQ01000022">
    <property type="protein sequence ID" value="GHP08926.1"/>
    <property type="molecule type" value="Genomic_DNA"/>
</dbReference>
<keyword evidence="4 6" id="KW-1133">Transmembrane helix</keyword>
<evidence type="ECO:0000256" key="3">
    <source>
        <dbReference type="ARBA" id="ARBA00022692"/>
    </source>
</evidence>
<dbReference type="InterPro" id="IPR002657">
    <property type="entry name" value="BilAc:Na_symport/Acr3"/>
</dbReference>
<comment type="caution">
    <text evidence="7">The sequence shown here is derived from an EMBL/GenBank/DDBJ whole genome shotgun (WGS) entry which is preliminary data.</text>
</comment>